<dbReference type="PANTHER" id="PTHR36206">
    <property type="entry name" value="ASPERCRYPTIN BIOSYNTHESIS CLUSTER-SPECIFIC TRANSCRIPTION REGULATOR ATNN-RELATED"/>
    <property type="match status" value="1"/>
</dbReference>
<dbReference type="InterPro" id="IPR001138">
    <property type="entry name" value="Zn2Cys6_DnaBD"/>
</dbReference>
<evidence type="ECO:0000256" key="2">
    <source>
        <dbReference type="ARBA" id="ARBA00022833"/>
    </source>
</evidence>
<evidence type="ECO:0000256" key="3">
    <source>
        <dbReference type="ARBA" id="ARBA00023015"/>
    </source>
</evidence>
<evidence type="ECO:0000256" key="1">
    <source>
        <dbReference type="ARBA" id="ARBA00022723"/>
    </source>
</evidence>
<feature type="chain" id="PRO_5007297132" description="Zn(2)-C6 fungal-type domain-containing protein" evidence="7">
    <location>
        <begin position="21"/>
        <end position="378"/>
    </location>
</feature>
<dbReference type="EMBL" id="LFZO01000361">
    <property type="protein sequence ID" value="KXT09198.1"/>
    <property type="molecule type" value="Genomic_DNA"/>
</dbReference>
<keyword evidence="2" id="KW-0862">Zinc</keyword>
<feature type="signal peptide" evidence="7">
    <location>
        <begin position="1"/>
        <end position="20"/>
    </location>
</feature>
<dbReference type="OrthoDB" id="3886144at2759"/>
<evidence type="ECO:0000256" key="6">
    <source>
        <dbReference type="ARBA" id="ARBA00023242"/>
    </source>
</evidence>
<feature type="domain" description="Zn(2)-C6 fungal-type" evidence="8">
    <location>
        <begin position="139"/>
        <end position="167"/>
    </location>
</feature>
<dbReference type="GO" id="GO:0008270">
    <property type="term" value="F:zinc ion binding"/>
    <property type="evidence" value="ECO:0007669"/>
    <property type="project" value="InterPro"/>
</dbReference>
<keyword evidence="5" id="KW-0804">Transcription</keyword>
<dbReference type="InterPro" id="IPR052360">
    <property type="entry name" value="Transcr_Regulatory_Proteins"/>
</dbReference>
<evidence type="ECO:0000256" key="4">
    <source>
        <dbReference type="ARBA" id="ARBA00023125"/>
    </source>
</evidence>
<keyword evidence="1" id="KW-0479">Metal-binding</keyword>
<dbReference type="GO" id="GO:0000981">
    <property type="term" value="F:DNA-binding transcription factor activity, RNA polymerase II-specific"/>
    <property type="evidence" value="ECO:0007669"/>
    <property type="project" value="InterPro"/>
</dbReference>
<dbReference type="PROSITE" id="PS50048">
    <property type="entry name" value="ZN2_CY6_FUNGAL_2"/>
    <property type="match status" value="1"/>
</dbReference>
<evidence type="ECO:0000259" key="8">
    <source>
        <dbReference type="PROSITE" id="PS50048"/>
    </source>
</evidence>
<keyword evidence="7" id="KW-0732">Signal</keyword>
<dbReference type="Pfam" id="PF00172">
    <property type="entry name" value="Zn_clus"/>
    <property type="match status" value="1"/>
</dbReference>
<comment type="caution">
    <text evidence="9">The sequence shown here is derived from an EMBL/GenBank/DDBJ whole genome shotgun (WGS) entry which is preliminary data.</text>
</comment>
<dbReference type="SUPFAM" id="SSF57701">
    <property type="entry name" value="Zn2/Cys6 DNA-binding domain"/>
    <property type="match status" value="1"/>
</dbReference>
<evidence type="ECO:0000256" key="5">
    <source>
        <dbReference type="ARBA" id="ARBA00023163"/>
    </source>
</evidence>
<evidence type="ECO:0000313" key="9">
    <source>
        <dbReference type="EMBL" id="KXT09198.1"/>
    </source>
</evidence>
<keyword evidence="10" id="KW-1185">Reference proteome</keyword>
<reference evidence="9 10" key="1">
    <citation type="submission" date="2015-07" db="EMBL/GenBank/DDBJ databases">
        <title>Comparative genomics of the Sigatoka disease complex on banana suggests a link between parallel evolutionary changes in Pseudocercospora fijiensis and Pseudocercospora eumusae and increased virulence on the banana host.</title>
        <authorList>
            <person name="Chang T.-C."/>
            <person name="Salvucci A."/>
            <person name="Crous P.W."/>
            <person name="Stergiopoulos I."/>
        </authorList>
    </citation>
    <scope>NUCLEOTIDE SEQUENCE [LARGE SCALE GENOMIC DNA]</scope>
    <source>
        <strain evidence="9 10">CBS 116634</strain>
    </source>
</reference>
<dbReference type="AlphaFoldDB" id="A0A139I3C3"/>
<evidence type="ECO:0000313" key="10">
    <source>
        <dbReference type="Proteomes" id="UP000073492"/>
    </source>
</evidence>
<keyword evidence="3" id="KW-0805">Transcription regulation</keyword>
<evidence type="ECO:0000256" key="7">
    <source>
        <dbReference type="SAM" id="SignalP"/>
    </source>
</evidence>
<protein>
    <recommendedName>
        <fullName evidence="8">Zn(2)-C6 fungal-type domain-containing protein</fullName>
    </recommendedName>
</protein>
<accession>A0A139I3C3</accession>
<keyword evidence="6" id="KW-0539">Nucleus</keyword>
<gene>
    <name evidence="9" type="ORF">AC579_3511</name>
</gene>
<sequence>MHHRVCRVAMLLGTVVVTRTSPCFWREHGADPGLVTREKWTHILIDLVYEFWSRKVLDDHCAILDDSVFQPFEIQGIDSLQWPHSRLLRFHGAQRQLRPKAEARTELHLTSFLIVFHSPQLEHHQARIASPSRRVSLHGCMTCRARKIKYNEKRPQCSRCSKSKIRCGGYKATFRWISCHWGKRGRHGGFHDVEDNGRGRRLLFTERERIAMSKQVAASAASCKSFLDARDTTYDDAQRLCSGLAISRHTCFHVFRIKPADCFLEDLCQTKDLSALAALLDSTASATVQHVLTPPLSDRSILDGNDDASWQIHSNGYTGPGDRVRMNGVSSQAFHDDELQSITSSERTSVLADDITISSICESSRRAPTSMLRALILH</sequence>
<dbReference type="GO" id="GO:0003677">
    <property type="term" value="F:DNA binding"/>
    <property type="evidence" value="ECO:0007669"/>
    <property type="project" value="UniProtKB-KW"/>
</dbReference>
<organism evidence="9 10">
    <name type="scientific">Pseudocercospora musae</name>
    <dbReference type="NCBI Taxonomy" id="113226"/>
    <lineage>
        <taxon>Eukaryota</taxon>
        <taxon>Fungi</taxon>
        <taxon>Dikarya</taxon>
        <taxon>Ascomycota</taxon>
        <taxon>Pezizomycotina</taxon>
        <taxon>Dothideomycetes</taxon>
        <taxon>Dothideomycetidae</taxon>
        <taxon>Mycosphaerellales</taxon>
        <taxon>Mycosphaerellaceae</taxon>
        <taxon>Pseudocercospora</taxon>
    </lineage>
</organism>
<dbReference type="CDD" id="cd00067">
    <property type="entry name" value="GAL4"/>
    <property type="match status" value="1"/>
</dbReference>
<dbReference type="Gene3D" id="4.10.240.10">
    <property type="entry name" value="Zn(2)-C6 fungal-type DNA-binding domain"/>
    <property type="match status" value="1"/>
</dbReference>
<dbReference type="STRING" id="113226.A0A139I3C3"/>
<proteinExistence type="predicted"/>
<dbReference type="PANTHER" id="PTHR36206:SF12">
    <property type="entry name" value="ASPERCRYPTIN BIOSYNTHESIS CLUSTER-SPECIFIC TRANSCRIPTION REGULATOR ATNN-RELATED"/>
    <property type="match status" value="1"/>
</dbReference>
<dbReference type="SMART" id="SM00066">
    <property type="entry name" value="GAL4"/>
    <property type="match status" value="1"/>
</dbReference>
<name>A0A139I3C3_9PEZI</name>
<keyword evidence="4" id="KW-0238">DNA-binding</keyword>
<dbReference type="Proteomes" id="UP000073492">
    <property type="component" value="Unassembled WGS sequence"/>
</dbReference>
<dbReference type="InterPro" id="IPR036864">
    <property type="entry name" value="Zn2-C6_fun-type_DNA-bd_sf"/>
</dbReference>